<sequence>MGFPATLAVLATVILFVVADEIKCKNGNPSVEEDLCEFVRKGLSRYEESQKPFFKSVVLIALKNDDKSYTIKALGVAVAEKYFLTSVTSDFKKYRTDDDLFIIYKGSKVYRLRSKTMHPKITIGAFNPDAWQDLALIKIDDKSTLKFDYIPSINSGPLERSGILGVGVSRIYNEYSRFTSIPQEGFGFCINRFLEDPVIYWQWPDRHEYVACMFEIFRKGEYKDTSFLNGGPHGYTDKKNNDFTLYGLRSMSSLSPIRLRAYLITLIAPHCRWLSSVSNGAVKCSPPLPRD</sequence>
<keyword evidence="1" id="KW-0732">Signal</keyword>
<feature type="signal peptide" evidence="1">
    <location>
        <begin position="1"/>
        <end position="19"/>
    </location>
</feature>
<organism evidence="2 3">
    <name type="scientific">Panagrellus redivivus</name>
    <name type="common">Microworm</name>
    <dbReference type="NCBI Taxonomy" id="6233"/>
    <lineage>
        <taxon>Eukaryota</taxon>
        <taxon>Metazoa</taxon>
        <taxon>Ecdysozoa</taxon>
        <taxon>Nematoda</taxon>
        <taxon>Chromadorea</taxon>
        <taxon>Rhabditida</taxon>
        <taxon>Tylenchina</taxon>
        <taxon>Panagrolaimomorpha</taxon>
        <taxon>Panagrolaimoidea</taxon>
        <taxon>Panagrolaimidae</taxon>
        <taxon>Panagrellus</taxon>
    </lineage>
</organism>
<evidence type="ECO:0000256" key="1">
    <source>
        <dbReference type="SAM" id="SignalP"/>
    </source>
</evidence>
<dbReference type="InterPro" id="IPR009003">
    <property type="entry name" value="Peptidase_S1_PA"/>
</dbReference>
<reference evidence="3" key="2">
    <citation type="submission" date="2020-10" db="UniProtKB">
        <authorList>
            <consortium name="WormBaseParasite"/>
        </authorList>
    </citation>
    <scope>IDENTIFICATION</scope>
</reference>
<accession>A0A7E4V1D5</accession>
<dbReference type="AlphaFoldDB" id="A0A7E4V1D5"/>
<evidence type="ECO:0000313" key="3">
    <source>
        <dbReference type="WBParaSite" id="Pan_g14991.t1"/>
    </source>
</evidence>
<name>A0A7E4V1D5_PANRE</name>
<proteinExistence type="predicted"/>
<dbReference type="WBParaSite" id="Pan_g14991.t1">
    <property type="protein sequence ID" value="Pan_g14991.t1"/>
    <property type="gene ID" value="Pan_g14991"/>
</dbReference>
<dbReference type="Proteomes" id="UP000492821">
    <property type="component" value="Unassembled WGS sequence"/>
</dbReference>
<feature type="chain" id="PRO_5029003285" evidence="1">
    <location>
        <begin position="20"/>
        <end position="291"/>
    </location>
</feature>
<keyword evidence="2" id="KW-1185">Reference proteome</keyword>
<evidence type="ECO:0000313" key="2">
    <source>
        <dbReference type="Proteomes" id="UP000492821"/>
    </source>
</evidence>
<reference evidence="2" key="1">
    <citation type="journal article" date="2013" name="Genetics">
        <title>The draft genome and transcriptome of Panagrellus redivivus are shaped by the harsh demands of a free-living lifestyle.</title>
        <authorList>
            <person name="Srinivasan J."/>
            <person name="Dillman A.R."/>
            <person name="Macchietto M.G."/>
            <person name="Heikkinen L."/>
            <person name="Lakso M."/>
            <person name="Fracchia K.M."/>
            <person name="Antoshechkin I."/>
            <person name="Mortazavi A."/>
            <person name="Wong G."/>
            <person name="Sternberg P.W."/>
        </authorList>
    </citation>
    <scope>NUCLEOTIDE SEQUENCE [LARGE SCALE GENOMIC DNA]</scope>
    <source>
        <strain evidence="2">MT8872</strain>
    </source>
</reference>
<dbReference type="SUPFAM" id="SSF50494">
    <property type="entry name" value="Trypsin-like serine proteases"/>
    <property type="match status" value="1"/>
</dbReference>
<protein>
    <submittedName>
        <fullName evidence="3">Uncharacterized protein</fullName>
    </submittedName>
</protein>